<dbReference type="AlphaFoldDB" id="A0A1H1UES1"/>
<accession>A0A1H1UES1</accession>
<reference evidence="1" key="3">
    <citation type="submission" date="2022-06" db="EMBL/GenBank/DDBJ databases">
        <title>Genomic Encyclopedia of Type Strains, Phase III (KMG-III): the genomes of soil and plant-associated and newly described type strains.</title>
        <authorList>
            <person name="Whitman W."/>
        </authorList>
    </citation>
    <scope>NUCLEOTIDE SEQUENCE</scope>
    <source>
        <strain evidence="1">CPCC 202695</strain>
    </source>
</reference>
<dbReference type="EMBL" id="LT629755">
    <property type="protein sequence ID" value="SDS70928.1"/>
    <property type="molecule type" value="Genomic_DNA"/>
</dbReference>
<dbReference type="RefSeq" id="WP_157674962.1">
    <property type="nucleotide sequence ID" value="NZ_BMDN01000004.1"/>
</dbReference>
<evidence type="ECO:0000313" key="2">
    <source>
        <dbReference type="EMBL" id="SDS70928.1"/>
    </source>
</evidence>
<evidence type="ECO:0000313" key="3">
    <source>
        <dbReference type="Proteomes" id="UP000199482"/>
    </source>
</evidence>
<dbReference type="STRING" id="589382.SAMN04489721_1770"/>
<evidence type="ECO:0000313" key="4">
    <source>
        <dbReference type="Proteomes" id="UP000893823"/>
    </source>
</evidence>
<keyword evidence="4" id="KW-1185">Reference proteome</keyword>
<protein>
    <submittedName>
        <fullName evidence="2">Uncharacterized protein</fullName>
    </submittedName>
</protein>
<sequence>METIVLLIIAGLAAWGVVATLLRLDTDGYGRPEIRDRNRHVERMPLRRA</sequence>
<dbReference type="Proteomes" id="UP000199482">
    <property type="component" value="Chromosome I"/>
</dbReference>
<dbReference type="EMBL" id="SODL02000004">
    <property type="protein sequence ID" value="MCP2368232.1"/>
    <property type="molecule type" value="Genomic_DNA"/>
</dbReference>
<organism evidence="2 3">
    <name type="scientific">Agromyces flavus</name>
    <dbReference type="NCBI Taxonomy" id="589382"/>
    <lineage>
        <taxon>Bacteria</taxon>
        <taxon>Bacillati</taxon>
        <taxon>Actinomycetota</taxon>
        <taxon>Actinomycetes</taxon>
        <taxon>Micrococcales</taxon>
        <taxon>Microbacteriaceae</taxon>
        <taxon>Agromyces</taxon>
    </lineage>
</organism>
<evidence type="ECO:0000313" key="1">
    <source>
        <dbReference type="EMBL" id="MCP2368232.1"/>
    </source>
</evidence>
<dbReference type="Proteomes" id="UP000893823">
    <property type="component" value="Unassembled WGS sequence"/>
</dbReference>
<name>A0A1H1UES1_9MICO</name>
<gene>
    <name evidence="1" type="ORF">BCL57_002405</name>
    <name evidence="2" type="ORF">SAMN04489721_1770</name>
</gene>
<reference evidence="2" key="1">
    <citation type="submission" date="2016-10" db="EMBL/GenBank/DDBJ databases">
        <authorList>
            <person name="de Groot N.N."/>
        </authorList>
    </citation>
    <scope>NUCLEOTIDE SEQUENCE [LARGE SCALE GENOMIC DNA]</scope>
    <source>
        <strain evidence="2">CPCC 202695</strain>
    </source>
</reference>
<proteinExistence type="predicted"/>
<reference evidence="3" key="2">
    <citation type="submission" date="2016-10" db="EMBL/GenBank/DDBJ databases">
        <authorList>
            <person name="Varghese N."/>
            <person name="Submissions S."/>
        </authorList>
    </citation>
    <scope>NUCLEOTIDE SEQUENCE [LARGE SCALE GENOMIC DNA]</scope>
    <source>
        <strain evidence="3">CPCC 202695</strain>
    </source>
</reference>